<feature type="repeat" description="PPR" evidence="2">
    <location>
        <begin position="346"/>
        <end position="380"/>
    </location>
</feature>
<feature type="repeat" description="PPR" evidence="2">
    <location>
        <begin position="119"/>
        <end position="149"/>
    </location>
</feature>
<dbReference type="Pfam" id="PF20431">
    <property type="entry name" value="E_motif"/>
    <property type="match status" value="1"/>
</dbReference>
<evidence type="ECO:0000313" key="4">
    <source>
        <dbReference type="Proteomes" id="UP000729402"/>
    </source>
</evidence>
<dbReference type="InterPro" id="IPR046848">
    <property type="entry name" value="E_motif"/>
</dbReference>
<organism evidence="3 4">
    <name type="scientific">Zizania palustris</name>
    <name type="common">Northern wild rice</name>
    <dbReference type="NCBI Taxonomy" id="103762"/>
    <lineage>
        <taxon>Eukaryota</taxon>
        <taxon>Viridiplantae</taxon>
        <taxon>Streptophyta</taxon>
        <taxon>Embryophyta</taxon>
        <taxon>Tracheophyta</taxon>
        <taxon>Spermatophyta</taxon>
        <taxon>Magnoliopsida</taxon>
        <taxon>Liliopsida</taxon>
        <taxon>Poales</taxon>
        <taxon>Poaceae</taxon>
        <taxon>BOP clade</taxon>
        <taxon>Oryzoideae</taxon>
        <taxon>Oryzeae</taxon>
        <taxon>Zizaniinae</taxon>
        <taxon>Zizania</taxon>
    </lineage>
</organism>
<evidence type="ECO:0000256" key="1">
    <source>
        <dbReference type="ARBA" id="ARBA00022737"/>
    </source>
</evidence>
<keyword evidence="1" id="KW-0677">Repeat</keyword>
<evidence type="ECO:0008006" key="5">
    <source>
        <dbReference type="Google" id="ProtNLM"/>
    </source>
</evidence>
<dbReference type="PROSITE" id="PS51257">
    <property type="entry name" value="PROKAR_LIPOPROTEIN"/>
    <property type="match status" value="1"/>
</dbReference>
<dbReference type="GO" id="GO:0003723">
    <property type="term" value="F:RNA binding"/>
    <property type="evidence" value="ECO:0007669"/>
    <property type="project" value="InterPro"/>
</dbReference>
<dbReference type="PROSITE" id="PS51375">
    <property type="entry name" value="PPR"/>
    <property type="match status" value="4"/>
</dbReference>
<dbReference type="OrthoDB" id="185373at2759"/>
<dbReference type="Pfam" id="PF01535">
    <property type="entry name" value="PPR"/>
    <property type="match status" value="5"/>
</dbReference>
<protein>
    <recommendedName>
        <fullName evidence="5">Pentatricopeptide repeat-containing protein</fullName>
    </recommendedName>
</protein>
<evidence type="ECO:0000256" key="2">
    <source>
        <dbReference type="PROSITE-ProRule" id="PRU00708"/>
    </source>
</evidence>
<comment type="caution">
    <text evidence="3">The sequence shown here is derived from an EMBL/GenBank/DDBJ whole genome shotgun (WGS) entry which is preliminary data.</text>
</comment>
<reference evidence="3" key="1">
    <citation type="journal article" date="2021" name="bioRxiv">
        <title>Whole Genome Assembly and Annotation of Northern Wild Rice, Zizania palustris L., Supports a Whole Genome Duplication in the Zizania Genus.</title>
        <authorList>
            <person name="Haas M."/>
            <person name="Kono T."/>
            <person name="Macchietto M."/>
            <person name="Millas R."/>
            <person name="McGilp L."/>
            <person name="Shao M."/>
            <person name="Duquette J."/>
            <person name="Hirsch C.N."/>
            <person name="Kimball J."/>
        </authorList>
    </citation>
    <scope>NUCLEOTIDE SEQUENCE</scope>
    <source>
        <tissue evidence="3">Fresh leaf tissue</tissue>
    </source>
</reference>
<dbReference type="InterPro" id="IPR002885">
    <property type="entry name" value="PPR_rpt"/>
</dbReference>
<dbReference type="PANTHER" id="PTHR47926">
    <property type="entry name" value="PENTATRICOPEPTIDE REPEAT-CONTAINING PROTEIN"/>
    <property type="match status" value="1"/>
</dbReference>
<proteinExistence type="predicted"/>
<gene>
    <name evidence="3" type="ORF">GUJ93_ZPchr0007g5151</name>
</gene>
<dbReference type="AlphaFoldDB" id="A0A8J5VNG0"/>
<dbReference type="InterPro" id="IPR046960">
    <property type="entry name" value="PPR_At4g14850-like_plant"/>
</dbReference>
<dbReference type="GO" id="GO:0009451">
    <property type="term" value="P:RNA modification"/>
    <property type="evidence" value="ECO:0007669"/>
    <property type="project" value="InterPro"/>
</dbReference>
<dbReference type="NCBIfam" id="TIGR00756">
    <property type="entry name" value="PPR"/>
    <property type="match status" value="5"/>
</dbReference>
<dbReference type="FunFam" id="1.25.40.10:FF:000345">
    <property type="entry name" value="Pentatricopeptide repeat-containing protein"/>
    <property type="match status" value="1"/>
</dbReference>
<keyword evidence="4" id="KW-1185">Reference proteome</keyword>
<dbReference type="PANTHER" id="PTHR47926:SF484">
    <property type="entry name" value="PENTATRICOPEPTIDE REPEAT-CONTAINING PROTEIN"/>
    <property type="match status" value="1"/>
</dbReference>
<dbReference type="Proteomes" id="UP000729402">
    <property type="component" value="Unassembled WGS sequence"/>
</dbReference>
<feature type="repeat" description="PPR" evidence="2">
    <location>
        <begin position="183"/>
        <end position="217"/>
    </location>
</feature>
<dbReference type="Pfam" id="PF13041">
    <property type="entry name" value="PPR_2"/>
    <property type="match status" value="2"/>
</dbReference>
<name>A0A8J5VNG0_ZIZPA</name>
<sequence length="539" mass="59921">MAGRMRQLHGLCVTGGCHDPDRWAHLFKDYASHSFLREAGAIYAKHLPHRTHHLPFLPVLLKAAASRAELDLGRVLHAEAVKSAFARDLLVGTTLVSMYCKCGLLADARGVFDGMPNRNAVTCNALLAGYVASGDMVKAESLFADMRSRTPVTWATLIRGFAEKGDMAEARRWFDATPPGMRTVVTWTVVVHGYVATGDMEAARELFDEMPTRNVFVWSSMVAGYFKAGDAHEAQALFDKIPVRNIVNWNALIAGYSQIGWCEKALEAFHLMLEDRIKPDEFTMASVLSACAQLGSLEQGRKVHEFIIQKRIRKNQFVLNGLVDMWAKCGDLALAQNIFDSMQWRNTECWNSMISALASHGRCNEAIQLFFKMEYSAQKPNEITLLAVLGACTHGGFVEEGLSIFNKFDVYGIAAGVEHYGCLVDLLGRAGRLREAYEIVKNMLVEPNEVIWGSMLGACRAHGDAEMSQLVSSEIRRLHSRGVSTNDAEYILMSNIMAASERWEQAERMRRKMALHGVEKTPGCSSVELDIPEHHVYAG</sequence>
<reference evidence="3" key="2">
    <citation type="submission" date="2021-02" db="EMBL/GenBank/DDBJ databases">
        <authorList>
            <person name="Kimball J.A."/>
            <person name="Haas M.W."/>
            <person name="Macchietto M."/>
            <person name="Kono T."/>
            <person name="Duquette J."/>
            <person name="Shao M."/>
        </authorList>
    </citation>
    <scope>NUCLEOTIDE SEQUENCE</scope>
    <source>
        <tissue evidence="3">Fresh leaf tissue</tissue>
    </source>
</reference>
<accession>A0A8J5VNG0</accession>
<dbReference type="FunFam" id="1.25.40.10:FF:000348">
    <property type="entry name" value="Pentatricopeptide repeat-containing protein chloroplastic"/>
    <property type="match status" value="1"/>
</dbReference>
<dbReference type="EMBL" id="JAAALK010000282">
    <property type="protein sequence ID" value="KAG8078677.1"/>
    <property type="molecule type" value="Genomic_DNA"/>
</dbReference>
<evidence type="ECO:0000313" key="3">
    <source>
        <dbReference type="EMBL" id="KAG8078677.1"/>
    </source>
</evidence>
<feature type="repeat" description="PPR" evidence="2">
    <location>
        <begin position="245"/>
        <end position="279"/>
    </location>
</feature>